<keyword evidence="1" id="KW-1133">Transmembrane helix</keyword>
<dbReference type="Proteomes" id="UP000541426">
    <property type="component" value="Unassembled WGS sequence"/>
</dbReference>
<evidence type="ECO:0000313" key="2">
    <source>
        <dbReference type="EMBL" id="MBB3988441.1"/>
    </source>
</evidence>
<dbReference type="RefSeq" id="WP_183970274.1">
    <property type="nucleotide sequence ID" value="NZ_BAABBZ010000050.1"/>
</dbReference>
<organism evidence="2 3">
    <name type="scientific">Sagittula marina</name>
    <dbReference type="NCBI Taxonomy" id="943940"/>
    <lineage>
        <taxon>Bacteria</taxon>
        <taxon>Pseudomonadati</taxon>
        <taxon>Pseudomonadota</taxon>
        <taxon>Alphaproteobacteria</taxon>
        <taxon>Rhodobacterales</taxon>
        <taxon>Roseobacteraceae</taxon>
        <taxon>Sagittula</taxon>
    </lineage>
</organism>
<comment type="caution">
    <text evidence="2">The sequence shown here is derived from an EMBL/GenBank/DDBJ whole genome shotgun (WGS) entry which is preliminary data.</text>
</comment>
<dbReference type="AlphaFoldDB" id="A0A7W6GUD2"/>
<name>A0A7W6GUD2_9RHOB</name>
<evidence type="ECO:0000256" key="1">
    <source>
        <dbReference type="SAM" id="Phobius"/>
    </source>
</evidence>
<dbReference type="EMBL" id="JACIEJ010000023">
    <property type="protein sequence ID" value="MBB3988441.1"/>
    <property type="molecule type" value="Genomic_DNA"/>
</dbReference>
<reference evidence="2 3" key="1">
    <citation type="submission" date="2020-08" db="EMBL/GenBank/DDBJ databases">
        <title>Genomic Encyclopedia of Type Strains, Phase IV (KMG-IV): sequencing the most valuable type-strain genomes for metagenomic binning, comparative biology and taxonomic classification.</title>
        <authorList>
            <person name="Goeker M."/>
        </authorList>
    </citation>
    <scope>NUCLEOTIDE SEQUENCE [LARGE SCALE GENOMIC DNA]</scope>
    <source>
        <strain evidence="2 3">DSM 102235</strain>
    </source>
</reference>
<evidence type="ECO:0000313" key="3">
    <source>
        <dbReference type="Proteomes" id="UP000541426"/>
    </source>
</evidence>
<proteinExistence type="predicted"/>
<keyword evidence="1" id="KW-0812">Transmembrane</keyword>
<keyword evidence="3" id="KW-1185">Reference proteome</keyword>
<protein>
    <submittedName>
        <fullName evidence="2">Uncharacterized protein</fullName>
    </submittedName>
</protein>
<gene>
    <name evidence="2" type="ORF">GGQ68_004798</name>
</gene>
<feature type="transmembrane region" description="Helical" evidence="1">
    <location>
        <begin position="109"/>
        <end position="129"/>
    </location>
</feature>
<keyword evidence="1" id="KW-0472">Membrane</keyword>
<sequence length="183" mass="20005">MDDFLDFFVGSETISLTMEKWGIVHHKTTIATIFAQAYDARPEGQKDKSLTDFEANALADGVLNSTDISKRVFSGFFEELSKVVSSDAKISIVQGEVVKLVTHEDELKAIPWMVIAVAAFAAVCAYGLYKHAQSRGFGIGGRGSRPDEPDWVLIKSALDSQVPGPFVLVPQSLLENIAKLNRT</sequence>
<accession>A0A7W6GUD2</accession>